<organism evidence="2 3">
    <name type="scientific">Actinokineospora iranica</name>
    <dbReference type="NCBI Taxonomy" id="1271860"/>
    <lineage>
        <taxon>Bacteria</taxon>
        <taxon>Bacillati</taxon>
        <taxon>Actinomycetota</taxon>
        <taxon>Actinomycetes</taxon>
        <taxon>Pseudonocardiales</taxon>
        <taxon>Pseudonocardiaceae</taxon>
        <taxon>Actinokineospora</taxon>
    </lineage>
</organism>
<keyword evidence="3" id="KW-1185">Reference proteome</keyword>
<evidence type="ECO:0000313" key="3">
    <source>
        <dbReference type="Proteomes" id="UP000199501"/>
    </source>
</evidence>
<dbReference type="InterPro" id="IPR001387">
    <property type="entry name" value="Cro/C1-type_HTH"/>
</dbReference>
<dbReference type="SUPFAM" id="SSF47413">
    <property type="entry name" value="lambda repressor-like DNA-binding domains"/>
    <property type="match status" value="1"/>
</dbReference>
<evidence type="ECO:0000313" key="2">
    <source>
        <dbReference type="EMBL" id="SDD73653.1"/>
    </source>
</evidence>
<reference evidence="3" key="1">
    <citation type="submission" date="2016-10" db="EMBL/GenBank/DDBJ databases">
        <authorList>
            <person name="Varghese N."/>
            <person name="Submissions S."/>
        </authorList>
    </citation>
    <scope>NUCLEOTIDE SEQUENCE [LARGE SCALE GENOMIC DNA]</scope>
    <source>
        <strain evidence="3">IBRC-M 10403</strain>
    </source>
</reference>
<dbReference type="GO" id="GO:0003677">
    <property type="term" value="F:DNA binding"/>
    <property type="evidence" value="ECO:0007669"/>
    <property type="project" value="InterPro"/>
</dbReference>
<dbReference type="OrthoDB" id="3865941at2"/>
<dbReference type="InterPro" id="IPR010982">
    <property type="entry name" value="Lambda_DNA-bd_dom_sf"/>
</dbReference>
<protein>
    <submittedName>
        <fullName evidence="2">Transcriptional regulator, contains XRE-family HTH domain</fullName>
    </submittedName>
</protein>
<dbReference type="RefSeq" id="WP_091456011.1">
    <property type="nucleotide sequence ID" value="NZ_FMZZ01000016.1"/>
</dbReference>
<feature type="domain" description="HTH cro/C1-type" evidence="1">
    <location>
        <begin position="27"/>
        <end position="82"/>
    </location>
</feature>
<evidence type="ECO:0000259" key="1">
    <source>
        <dbReference type="PROSITE" id="PS50943"/>
    </source>
</evidence>
<dbReference type="Proteomes" id="UP000199501">
    <property type="component" value="Unassembled WGS sequence"/>
</dbReference>
<accession>A0A1G6X729</accession>
<dbReference type="PROSITE" id="PS50943">
    <property type="entry name" value="HTH_CROC1"/>
    <property type="match status" value="1"/>
</dbReference>
<dbReference type="SMART" id="SM00530">
    <property type="entry name" value="HTH_XRE"/>
    <property type="match status" value="1"/>
</dbReference>
<dbReference type="Gene3D" id="1.10.260.40">
    <property type="entry name" value="lambda repressor-like DNA-binding domains"/>
    <property type="match status" value="1"/>
</dbReference>
<dbReference type="CDD" id="cd00093">
    <property type="entry name" value="HTH_XRE"/>
    <property type="match status" value="1"/>
</dbReference>
<name>A0A1G6X729_9PSEU</name>
<dbReference type="AlphaFoldDB" id="A0A1G6X729"/>
<gene>
    <name evidence="2" type="ORF">SAMN05216174_116128</name>
</gene>
<dbReference type="Pfam" id="PF13560">
    <property type="entry name" value="HTH_31"/>
    <property type="match status" value="1"/>
</dbReference>
<sequence length="454" mass="47836">MDDVTDPIWRSGPVQAALASGDLGAIVRAVREAHHLTLAELGARCGYSTSTVSRLETGRQPLRDVKVLRSLADALGIPAHLLGLADTGARTVPIPSPAARVRAILRPDEETDPMRRRTLLAGLGGLAGSTILGTPTAAAADPLAALEATLLDPPPTAPVPEALARLGRDVAAAREVFQQGRYARVAAALPRLLPTAIAAHTHRPGGQHTAQLAELYTLSTELLVKVGHDHLAWTTADRALQAAYASGDILTAATARRAWGMVLRRAGRAETAHRLVIDTAADLQSESGRDNAEHLAVYGSLLSTAAYTAATSGDRDTAHTLIGEATDAACRIGGDTNHRGIAFGHTGVDLYRISIARALGDPGTAIDIAARINTAAIPTIERRGQYWTDVARAYHQWGKPEHCYRALLAAEAATPDEVRHRGHIQQITGTLLRHPATAALPGLRAFAGRVGIDA</sequence>
<proteinExistence type="predicted"/>
<dbReference type="EMBL" id="FMZZ01000016">
    <property type="protein sequence ID" value="SDD73653.1"/>
    <property type="molecule type" value="Genomic_DNA"/>
</dbReference>
<dbReference type="STRING" id="1271860.SAMN05216174_116128"/>